<proteinExistence type="predicted"/>
<name>A0A4Y2NF62_ARAVE</name>
<sequence length="113" mass="13136">MTLPQSISLEVFNEEVETFASYLDRLKMFFTTNNVPSDKKVPTMITLLSAKTYALLKNLLEPEKPKDKSFRELTAILEKQLNQKPLVLFFLNAFEFTSGTNQKGRLWRCFVPR</sequence>
<evidence type="ECO:0000313" key="2">
    <source>
        <dbReference type="Proteomes" id="UP000499080"/>
    </source>
</evidence>
<reference evidence="1 2" key="1">
    <citation type="journal article" date="2019" name="Sci. Rep.">
        <title>Orb-weaving spider Araneus ventricosus genome elucidates the spidroin gene catalogue.</title>
        <authorList>
            <person name="Kono N."/>
            <person name="Nakamura H."/>
            <person name="Ohtoshi R."/>
            <person name="Moran D.A.P."/>
            <person name="Shinohara A."/>
            <person name="Yoshida Y."/>
            <person name="Fujiwara M."/>
            <person name="Mori M."/>
            <person name="Tomita M."/>
            <person name="Arakawa K."/>
        </authorList>
    </citation>
    <scope>NUCLEOTIDE SEQUENCE [LARGE SCALE GENOMIC DNA]</scope>
</reference>
<accession>A0A4Y2NF62</accession>
<dbReference type="Proteomes" id="UP000499080">
    <property type="component" value="Unassembled WGS sequence"/>
</dbReference>
<protein>
    <submittedName>
        <fullName evidence="1">Uncharacterized protein</fullName>
    </submittedName>
</protein>
<organism evidence="1 2">
    <name type="scientific">Araneus ventricosus</name>
    <name type="common">Orbweaver spider</name>
    <name type="synonym">Epeira ventricosa</name>
    <dbReference type="NCBI Taxonomy" id="182803"/>
    <lineage>
        <taxon>Eukaryota</taxon>
        <taxon>Metazoa</taxon>
        <taxon>Ecdysozoa</taxon>
        <taxon>Arthropoda</taxon>
        <taxon>Chelicerata</taxon>
        <taxon>Arachnida</taxon>
        <taxon>Araneae</taxon>
        <taxon>Araneomorphae</taxon>
        <taxon>Entelegynae</taxon>
        <taxon>Araneoidea</taxon>
        <taxon>Araneidae</taxon>
        <taxon>Araneus</taxon>
    </lineage>
</organism>
<dbReference type="AlphaFoldDB" id="A0A4Y2NF62"/>
<keyword evidence="2" id="KW-1185">Reference proteome</keyword>
<comment type="caution">
    <text evidence="1">The sequence shown here is derived from an EMBL/GenBank/DDBJ whole genome shotgun (WGS) entry which is preliminary data.</text>
</comment>
<dbReference type="EMBL" id="BGPR01009112">
    <property type="protein sequence ID" value="GBN38058.1"/>
    <property type="molecule type" value="Genomic_DNA"/>
</dbReference>
<gene>
    <name evidence="1" type="ORF">AVEN_196049_1</name>
</gene>
<evidence type="ECO:0000313" key="1">
    <source>
        <dbReference type="EMBL" id="GBN38058.1"/>
    </source>
</evidence>
<dbReference type="OrthoDB" id="6432042at2759"/>